<reference evidence="3" key="1">
    <citation type="submission" date="2018-04" db="EMBL/GenBank/DDBJ databases">
        <title>Transcriptome assembly of Sipha flava.</title>
        <authorList>
            <person name="Scully E.D."/>
            <person name="Geib S.M."/>
            <person name="Palmer N.A."/>
            <person name="Koch K."/>
            <person name="Bradshaw J."/>
            <person name="Heng-Moss T."/>
            <person name="Sarath G."/>
        </authorList>
    </citation>
    <scope>NUCLEOTIDE SEQUENCE</scope>
</reference>
<sequence length="430" mass="47698">MKYALVLLVICLVGTLADQSQPRSKKDIVPAVKNKLCVLADVSKTGKKTVVCGDAAPPTLAMLLAEKTENAATAIANQDRRTDAKTASAKCNLLKPKPVKVYVQQPEHHQELSTYVLPQVQQYVQPQVQYVQPQVQYVQPQVHYQQPQVHLVQPQVHVVEPQVHVLRPQIHYERPQVHYEQAQVQYVQPMKSLCPTYDQNGGYGGGSYYGRSVADDGYPTMVRTVDPELSVDDVPIMRTVDIATIPFDQPGRDSIDYDTIDARRFAPAAFRSVMMKNAPEPSYGYNGQARQMMQMQQQPMQMQPMQQQYPISSFGGVLSQQPSFDAILPQMVQERMDDGMRRQYGYSVQSESMMPYAVAPPRATGEQSVGRMVSVDGTAAALDDGDDAESGESEKSASEDPKNVKQYGDAAIAKSDPKDSKSTVERKIIG</sequence>
<feature type="chain" id="PRO_5044579142" evidence="2">
    <location>
        <begin position="18"/>
        <end position="430"/>
    </location>
</feature>
<reference evidence="5" key="2">
    <citation type="submission" date="2025-04" db="UniProtKB">
        <authorList>
            <consortium name="RefSeq"/>
        </authorList>
    </citation>
    <scope>IDENTIFICATION</scope>
    <source>
        <tissue evidence="5">Whole body</tissue>
    </source>
</reference>
<feature type="region of interest" description="Disordered" evidence="1">
    <location>
        <begin position="380"/>
        <end position="430"/>
    </location>
</feature>
<organism evidence="3">
    <name type="scientific">Sipha flava</name>
    <name type="common">yellow sugarcane aphid</name>
    <dbReference type="NCBI Taxonomy" id="143950"/>
    <lineage>
        <taxon>Eukaryota</taxon>
        <taxon>Metazoa</taxon>
        <taxon>Ecdysozoa</taxon>
        <taxon>Arthropoda</taxon>
        <taxon>Hexapoda</taxon>
        <taxon>Insecta</taxon>
        <taxon>Pterygota</taxon>
        <taxon>Neoptera</taxon>
        <taxon>Paraneoptera</taxon>
        <taxon>Hemiptera</taxon>
        <taxon>Sternorrhyncha</taxon>
        <taxon>Aphidomorpha</taxon>
        <taxon>Aphidoidea</taxon>
        <taxon>Aphididae</taxon>
        <taxon>Sipha</taxon>
    </lineage>
</organism>
<dbReference type="EMBL" id="GGMS01008164">
    <property type="protein sequence ID" value="MBY77367.1"/>
    <property type="molecule type" value="Transcribed_RNA"/>
</dbReference>
<dbReference type="AlphaFoldDB" id="A0A2S2QI24"/>
<evidence type="ECO:0000313" key="3">
    <source>
        <dbReference type="EMBL" id="MBY77367.1"/>
    </source>
</evidence>
<evidence type="ECO:0000256" key="1">
    <source>
        <dbReference type="SAM" id="MobiDB-lite"/>
    </source>
</evidence>
<gene>
    <name evidence="5" type="primary">LOC112683258</name>
    <name evidence="3" type="ORF">g.2168</name>
</gene>
<feature type="signal peptide" evidence="2">
    <location>
        <begin position="1"/>
        <end position="17"/>
    </location>
</feature>
<evidence type="ECO:0000313" key="4">
    <source>
        <dbReference type="Proteomes" id="UP000694846"/>
    </source>
</evidence>
<feature type="compositionally biased region" description="Basic and acidic residues" evidence="1">
    <location>
        <begin position="392"/>
        <end position="403"/>
    </location>
</feature>
<evidence type="ECO:0000313" key="5">
    <source>
        <dbReference type="RefSeq" id="XP_025409967.1"/>
    </source>
</evidence>
<name>A0A2S2QI24_9HEMI</name>
<proteinExistence type="predicted"/>
<keyword evidence="4" id="KW-1185">Reference proteome</keyword>
<dbReference type="RefSeq" id="XP_025409967.1">
    <property type="nucleotide sequence ID" value="XM_025554182.1"/>
</dbReference>
<protein>
    <submittedName>
        <fullName evidence="5">Uncharacterized protein LOC112683258</fullName>
    </submittedName>
</protein>
<evidence type="ECO:0000256" key="2">
    <source>
        <dbReference type="SAM" id="SignalP"/>
    </source>
</evidence>
<dbReference type="Proteomes" id="UP000694846">
    <property type="component" value="Unplaced"/>
</dbReference>
<dbReference type="GeneID" id="112683258"/>
<accession>A0A2S2QI24</accession>
<feature type="compositionally biased region" description="Basic and acidic residues" evidence="1">
    <location>
        <begin position="415"/>
        <end position="430"/>
    </location>
</feature>
<keyword evidence="2" id="KW-0732">Signal</keyword>
<dbReference type="OrthoDB" id="6627855at2759"/>